<evidence type="ECO:0000313" key="5">
    <source>
        <dbReference type="Proteomes" id="UP000245048"/>
    </source>
</evidence>
<dbReference type="GO" id="GO:0003677">
    <property type="term" value="F:DNA binding"/>
    <property type="evidence" value="ECO:0007669"/>
    <property type="project" value="InterPro"/>
</dbReference>
<gene>
    <name evidence="4" type="ORF">CR165_05640</name>
</gene>
<organism evidence="4 5">
    <name type="scientific">Teichococcus aestuarii</name>
    <dbReference type="NCBI Taxonomy" id="568898"/>
    <lineage>
        <taxon>Bacteria</taxon>
        <taxon>Pseudomonadati</taxon>
        <taxon>Pseudomonadota</taxon>
        <taxon>Alphaproteobacteria</taxon>
        <taxon>Acetobacterales</taxon>
        <taxon>Roseomonadaceae</taxon>
        <taxon>Roseomonas</taxon>
    </lineage>
</organism>
<feature type="region of interest" description="Disordered" evidence="2">
    <location>
        <begin position="1"/>
        <end position="21"/>
    </location>
</feature>
<dbReference type="CDD" id="cd03768">
    <property type="entry name" value="SR_ResInv"/>
    <property type="match status" value="1"/>
</dbReference>
<evidence type="ECO:0000259" key="3">
    <source>
        <dbReference type="PROSITE" id="PS51736"/>
    </source>
</evidence>
<comment type="similarity">
    <text evidence="1">Belongs to the site-specific recombinase resolvase family.</text>
</comment>
<dbReference type="EMBL" id="PDOA01000003">
    <property type="protein sequence ID" value="PWC29435.1"/>
    <property type="molecule type" value="Genomic_DNA"/>
</dbReference>
<dbReference type="InterPro" id="IPR036162">
    <property type="entry name" value="Resolvase-like_N_sf"/>
</dbReference>
<dbReference type="Pfam" id="PF02796">
    <property type="entry name" value="HTH_7"/>
    <property type="match status" value="1"/>
</dbReference>
<dbReference type="InterPro" id="IPR006120">
    <property type="entry name" value="Resolvase_HTH_dom"/>
</dbReference>
<dbReference type="Proteomes" id="UP000245048">
    <property type="component" value="Unassembled WGS sequence"/>
</dbReference>
<comment type="caution">
    <text evidence="4">The sequence shown here is derived from an EMBL/GenBank/DDBJ whole genome shotgun (WGS) entry which is preliminary data.</text>
</comment>
<accession>A0A2U1V6A8</accession>
<dbReference type="Pfam" id="PF00239">
    <property type="entry name" value="Resolvase"/>
    <property type="match status" value="1"/>
</dbReference>
<dbReference type="InterPro" id="IPR006119">
    <property type="entry name" value="Resolv_N"/>
</dbReference>
<name>A0A2U1V6A8_9PROT</name>
<dbReference type="InterPro" id="IPR009057">
    <property type="entry name" value="Homeodomain-like_sf"/>
</dbReference>
<dbReference type="SMART" id="SM00857">
    <property type="entry name" value="Resolvase"/>
    <property type="match status" value="1"/>
</dbReference>
<dbReference type="SUPFAM" id="SSF53041">
    <property type="entry name" value="Resolvase-like"/>
    <property type="match status" value="1"/>
</dbReference>
<feature type="domain" description="Resolvase/invertase-type recombinase catalytic" evidence="3">
    <location>
        <begin position="24"/>
        <end position="161"/>
    </location>
</feature>
<sequence>MASRVKRTTTKPTPEVGAPSAKGHLVGYARTSTVEQEAGLEAQERDLRAAGCTKLFCERVSSVAKRERLEAALEYVREGDMLVVTKPDRLARSTADLLAIVGRLEAKGVALLVLSMGGQAVDTSTPTGRLMLTMLGAVAEFERALMLERQREGIAKAKAEGAYKGRKPTARAKADQIRKLNSEGVGAAEIAKLLKIGRASVYRAFHADHKRKKETEPS</sequence>
<dbReference type="Gene3D" id="1.10.10.60">
    <property type="entry name" value="Homeodomain-like"/>
    <property type="match status" value="1"/>
</dbReference>
<dbReference type="AlphaFoldDB" id="A0A2U1V6A8"/>
<dbReference type="PROSITE" id="PS51736">
    <property type="entry name" value="RECOMBINASES_3"/>
    <property type="match status" value="1"/>
</dbReference>
<evidence type="ECO:0000256" key="1">
    <source>
        <dbReference type="ARBA" id="ARBA00009913"/>
    </source>
</evidence>
<reference evidence="5" key="1">
    <citation type="submission" date="2017-10" db="EMBL/GenBank/DDBJ databases">
        <authorList>
            <person name="Toshchakov S.V."/>
            <person name="Goeva M.A."/>
        </authorList>
    </citation>
    <scope>NUCLEOTIDE SEQUENCE [LARGE SCALE GENOMIC DNA]</scope>
    <source>
        <strain evidence="5">JR1/69-1-13</strain>
    </source>
</reference>
<keyword evidence="5" id="KW-1185">Reference proteome</keyword>
<evidence type="ECO:0000313" key="4">
    <source>
        <dbReference type="EMBL" id="PWC29435.1"/>
    </source>
</evidence>
<dbReference type="PANTHER" id="PTHR30461:SF26">
    <property type="entry name" value="RESOLVASE HOMOLOG YNEB"/>
    <property type="match status" value="1"/>
</dbReference>
<dbReference type="OrthoDB" id="9800103at2"/>
<dbReference type="SUPFAM" id="SSF46689">
    <property type="entry name" value="Homeodomain-like"/>
    <property type="match status" value="1"/>
</dbReference>
<dbReference type="GO" id="GO:0000150">
    <property type="term" value="F:DNA strand exchange activity"/>
    <property type="evidence" value="ECO:0007669"/>
    <property type="project" value="InterPro"/>
</dbReference>
<protein>
    <recommendedName>
        <fullName evidence="3">Resolvase/invertase-type recombinase catalytic domain-containing protein</fullName>
    </recommendedName>
</protein>
<dbReference type="Gene3D" id="3.40.50.1390">
    <property type="entry name" value="Resolvase, N-terminal catalytic domain"/>
    <property type="match status" value="1"/>
</dbReference>
<dbReference type="PANTHER" id="PTHR30461">
    <property type="entry name" value="DNA-INVERTASE FROM LAMBDOID PROPHAGE"/>
    <property type="match status" value="1"/>
</dbReference>
<dbReference type="InterPro" id="IPR050639">
    <property type="entry name" value="SSR_resolvase"/>
</dbReference>
<proteinExistence type="inferred from homology"/>
<evidence type="ECO:0000256" key="2">
    <source>
        <dbReference type="SAM" id="MobiDB-lite"/>
    </source>
</evidence>